<dbReference type="FunFam" id="1.20.1250.20:FF:000218">
    <property type="entry name" value="facilitated trehalose transporter Tret1"/>
    <property type="match status" value="1"/>
</dbReference>
<keyword evidence="12" id="KW-1185">Reference proteome</keyword>
<dbReference type="PANTHER" id="PTHR48021">
    <property type="match status" value="1"/>
</dbReference>
<sequence length="512" mass="56551">MDSNENTRKPRSESDYNGVKFEKVPSEPTDVLPPPVVAVPTPSPGGNRQEATSMRRLYFAVFTAYLGSLGFGFAITYSSPALPDLRPKMSFTAEHSTWFGSLVKCGSIFGGFLGGQLVNILGRRATLWVSCAWFLAGWLCIIFAPSIALLFTGRALTGIAVGIVAPAVPVFISEISPARIRGLLNTGSNVLLFVGILTTYLLGKWLTYKYLAAALMAPTALMTILLFWTKESPRWLLQKGRRDEALESVLFYHGPEGKTELSAIEDSLSGTETFHFRELWKPYIYRPFLTMLMVMFVQQSSAIGVIVVYTNDIFRESGTSIASDDCSIIIGVVQVVVVAAASVLTDRVGRKILLLLSTFASSLCLFLFGYSFYLKEHSAETFALSYSWLPVVSMGLLFAAINIGLGHLPWVLLGEMLPLRVKGFATGFSTSFCFGYAFLLIKEFYRLQIFLGVAGSYWLFGALLLVGCILIWFLLPETKGKTLEEIEKLFGKEHTNSAENAAIRRKTYLPDM</sequence>
<dbReference type="InterPro" id="IPR005828">
    <property type="entry name" value="MFS_sugar_transport-like"/>
</dbReference>
<dbReference type="Pfam" id="PF00083">
    <property type="entry name" value="Sugar_tr"/>
    <property type="match status" value="1"/>
</dbReference>
<dbReference type="PANTHER" id="PTHR48021:SF1">
    <property type="entry name" value="GH07001P-RELATED"/>
    <property type="match status" value="1"/>
</dbReference>
<feature type="domain" description="Major facilitator superfamily (MFS) profile" evidence="10">
    <location>
        <begin position="60"/>
        <end position="479"/>
    </location>
</feature>
<evidence type="ECO:0000256" key="9">
    <source>
        <dbReference type="SAM" id="Phobius"/>
    </source>
</evidence>
<feature type="transmembrane region" description="Helical" evidence="9">
    <location>
        <begin position="97"/>
        <end position="115"/>
    </location>
</feature>
<evidence type="ECO:0000256" key="3">
    <source>
        <dbReference type="ARBA" id="ARBA00022475"/>
    </source>
</evidence>
<feature type="transmembrane region" description="Helical" evidence="9">
    <location>
        <begin position="57"/>
        <end position="77"/>
    </location>
</feature>
<keyword evidence="3" id="KW-1003">Cell membrane</keyword>
<dbReference type="InterPro" id="IPR036259">
    <property type="entry name" value="MFS_trans_sf"/>
</dbReference>
<protein>
    <recommendedName>
        <fullName evidence="10">Major facilitator superfamily (MFS) profile domain-containing protein</fullName>
    </recommendedName>
</protein>
<feature type="transmembrane region" description="Helical" evidence="9">
    <location>
        <begin position="184"/>
        <end position="202"/>
    </location>
</feature>
<feature type="transmembrane region" description="Helical" evidence="9">
    <location>
        <begin position="328"/>
        <end position="345"/>
    </location>
</feature>
<evidence type="ECO:0000259" key="10">
    <source>
        <dbReference type="PROSITE" id="PS50850"/>
    </source>
</evidence>
<feature type="transmembrane region" description="Helical" evidence="9">
    <location>
        <begin position="352"/>
        <end position="374"/>
    </location>
</feature>
<dbReference type="PRINTS" id="PR00171">
    <property type="entry name" value="SUGRTRNSPORT"/>
</dbReference>
<feature type="region of interest" description="Disordered" evidence="8">
    <location>
        <begin position="1"/>
        <end position="48"/>
    </location>
</feature>
<dbReference type="InterPro" id="IPR005829">
    <property type="entry name" value="Sugar_transporter_CS"/>
</dbReference>
<proteinExistence type="predicted"/>
<gene>
    <name evidence="11" type="ORF">V5799_027293</name>
</gene>
<evidence type="ECO:0000256" key="6">
    <source>
        <dbReference type="ARBA" id="ARBA00022989"/>
    </source>
</evidence>
<evidence type="ECO:0000313" key="12">
    <source>
        <dbReference type="Proteomes" id="UP001321473"/>
    </source>
</evidence>
<keyword evidence="4" id="KW-0762">Sugar transport</keyword>
<feature type="compositionally biased region" description="Basic and acidic residues" evidence="8">
    <location>
        <begin position="1"/>
        <end position="25"/>
    </location>
</feature>
<organism evidence="11 12">
    <name type="scientific">Amblyomma americanum</name>
    <name type="common">Lone star tick</name>
    <dbReference type="NCBI Taxonomy" id="6943"/>
    <lineage>
        <taxon>Eukaryota</taxon>
        <taxon>Metazoa</taxon>
        <taxon>Ecdysozoa</taxon>
        <taxon>Arthropoda</taxon>
        <taxon>Chelicerata</taxon>
        <taxon>Arachnida</taxon>
        <taxon>Acari</taxon>
        <taxon>Parasitiformes</taxon>
        <taxon>Ixodida</taxon>
        <taxon>Ixodoidea</taxon>
        <taxon>Ixodidae</taxon>
        <taxon>Amblyomminae</taxon>
        <taxon>Amblyomma</taxon>
    </lineage>
</organism>
<dbReference type="AlphaFoldDB" id="A0AAQ4DG49"/>
<comment type="subcellular location">
    <subcellularLocation>
        <location evidence="1">Cell membrane</location>
        <topology evidence="1">Multi-pass membrane protein</topology>
    </subcellularLocation>
</comment>
<feature type="compositionally biased region" description="Pro residues" evidence="8">
    <location>
        <begin position="31"/>
        <end position="43"/>
    </location>
</feature>
<name>A0AAQ4DG49_AMBAM</name>
<feature type="transmembrane region" description="Helical" evidence="9">
    <location>
        <begin position="424"/>
        <end position="441"/>
    </location>
</feature>
<evidence type="ECO:0000256" key="2">
    <source>
        <dbReference type="ARBA" id="ARBA00022448"/>
    </source>
</evidence>
<dbReference type="PROSITE" id="PS00217">
    <property type="entry name" value="SUGAR_TRANSPORT_2"/>
    <property type="match status" value="1"/>
</dbReference>
<accession>A0AAQ4DG49</accession>
<feature type="transmembrane region" description="Helical" evidence="9">
    <location>
        <begin position="208"/>
        <end position="229"/>
    </location>
</feature>
<feature type="transmembrane region" description="Helical" evidence="9">
    <location>
        <begin position="127"/>
        <end position="149"/>
    </location>
</feature>
<keyword evidence="7 9" id="KW-0472">Membrane</keyword>
<evidence type="ECO:0000256" key="5">
    <source>
        <dbReference type="ARBA" id="ARBA00022692"/>
    </source>
</evidence>
<dbReference type="EMBL" id="JARKHS020031167">
    <property type="protein sequence ID" value="KAK8761439.1"/>
    <property type="molecule type" value="Genomic_DNA"/>
</dbReference>
<reference evidence="11 12" key="1">
    <citation type="journal article" date="2023" name="Arcadia Sci">
        <title>De novo assembly of a long-read Amblyomma americanum tick genome.</title>
        <authorList>
            <person name="Chou S."/>
            <person name="Poskanzer K.E."/>
            <person name="Rollins M."/>
            <person name="Thuy-Boun P.S."/>
        </authorList>
    </citation>
    <scope>NUCLEOTIDE SEQUENCE [LARGE SCALE GENOMIC DNA]</scope>
    <source>
        <strain evidence="11">F_SG_1</strain>
        <tissue evidence="11">Salivary glands</tissue>
    </source>
</reference>
<feature type="transmembrane region" description="Helical" evidence="9">
    <location>
        <begin position="288"/>
        <end position="308"/>
    </location>
</feature>
<dbReference type="InterPro" id="IPR050549">
    <property type="entry name" value="MFS_Trehalose_Transporter"/>
</dbReference>
<comment type="caution">
    <text evidence="11">The sequence shown here is derived from an EMBL/GenBank/DDBJ whole genome shotgun (WGS) entry which is preliminary data.</text>
</comment>
<dbReference type="Proteomes" id="UP001321473">
    <property type="component" value="Unassembled WGS sequence"/>
</dbReference>
<keyword evidence="6 9" id="KW-1133">Transmembrane helix</keyword>
<dbReference type="GO" id="GO:0005886">
    <property type="term" value="C:plasma membrane"/>
    <property type="evidence" value="ECO:0007669"/>
    <property type="project" value="UniProtKB-SubCell"/>
</dbReference>
<evidence type="ECO:0000256" key="4">
    <source>
        <dbReference type="ARBA" id="ARBA00022597"/>
    </source>
</evidence>
<dbReference type="PROSITE" id="PS50850">
    <property type="entry name" value="MFS"/>
    <property type="match status" value="1"/>
</dbReference>
<dbReference type="GO" id="GO:0022857">
    <property type="term" value="F:transmembrane transporter activity"/>
    <property type="evidence" value="ECO:0007669"/>
    <property type="project" value="InterPro"/>
</dbReference>
<dbReference type="InterPro" id="IPR020846">
    <property type="entry name" value="MFS_dom"/>
</dbReference>
<evidence type="ECO:0000256" key="7">
    <source>
        <dbReference type="ARBA" id="ARBA00023136"/>
    </source>
</evidence>
<evidence type="ECO:0000313" key="11">
    <source>
        <dbReference type="EMBL" id="KAK8761439.1"/>
    </source>
</evidence>
<evidence type="ECO:0000256" key="1">
    <source>
        <dbReference type="ARBA" id="ARBA00004651"/>
    </source>
</evidence>
<feature type="transmembrane region" description="Helical" evidence="9">
    <location>
        <begin position="447"/>
        <end position="475"/>
    </location>
</feature>
<feature type="transmembrane region" description="Helical" evidence="9">
    <location>
        <begin position="386"/>
        <end position="412"/>
    </location>
</feature>
<dbReference type="SUPFAM" id="SSF103473">
    <property type="entry name" value="MFS general substrate transporter"/>
    <property type="match status" value="1"/>
</dbReference>
<feature type="transmembrane region" description="Helical" evidence="9">
    <location>
        <begin position="155"/>
        <end position="172"/>
    </location>
</feature>
<dbReference type="InterPro" id="IPR003663">
    <property type="entry name" value="Sugar/inositol_transpt"/>
</dbReference>
<keyword evidence="2" id="KW-0813">Transport</keyword>
<keyword evidence="5 9" id="KW-0812">Transmembrane</keyword>
<dbReference type="Gene3D" id="1.20.1250.20">
    <property type="entry name" value="MFS general substrate transporter like domains"/>
    <property type="match status" value="1"/>
</dbReference>
<evidence type="ECO:0000256" key="8">
    <source>
        <dbReference type="SAM" id="MobiDB-lite"/>
    </source>
</evidence>